<feature type="modified residue" description="4-aspartylphosphate" evidence="2">
    <location>
        <position position="58"/>
    </location>
</feature>
<protein>
    <submittedName>
        <fullName evidence="4">Response regulator</fullName>
    </submittedName>
</protein>
<evidence type="ECO:0000259" key="3">
    <source>
        <dbReference type="PROSITE" id="PS50110"/>
    </source>
</evidence>
<dbReference type="Gene3D" id="3.40.50.2300">
    <property type="match status" value="1"/>
</dbReference>
<evidence type="ECO:0000313" key="5">
    <source>
        <dbReference type="Proteomes" id="UP000277007"/>
    </source>
</evidence>
<dbReference type="SUPFAM" id="SSF52172">
    <property type="entry name" value="CheY-like"/>
    <property type="match status" value="1"/>
</dbReference>
<proteinExistence type="predicted"/>
<keyword evidence="5" id="KW-1185">Reference proteome</keyword>
<reference evidence="4 5" key="1">
    <citation type="submission" date="2018-12" db="EMBL/GenBank/DDBJ databases">
        <authorList>
            <person name="Yang Y."/>
        </authorList>
    </citation>
    <scope>NUCLEOTIDE SEQUENCE [LARGE SCALE GENOMIC DNA]</scope>
    <source>
        <strain evidence="4 5">L-25-5w-1</strain>
    </source>
</reference>
<organism evidence="4 5">
    <name type="scientific">Azospirillum griseum</name>
    <dbReference type="NCBI Taxonomy" id="2496639"/>
    <lineage>
        <taxon>Bacteria</taxon>
        <taxon>Pseudomonadati</taxon>
        <taxon>Pseudomonadota</taxon>
        <taxon>Alphaproteobacteria</taxon>
        <taxon>Rhodospirillales</taxon>
        <taxon>Azospirillaceae</taxon>
        <taxon>Azospirillum</taxon>
    </lineage>
</organism>
<dbReference type="Proteomes" id="UP000277007">
    <property type="component" value="Unassembled WGS sequence"/>
</dbReference>
<dbReference type="OrthoDB" id="9800897at2"/>
<evidence type="ECO:0000256" key="2">
    <source>
        <dbReference type="PROSITE-ProRule" id="PRU00169"/>
    </source>
</evidence>
<evidence type="ECO:0000313" key="4">
    <source>
        <dbReference type="EMBL" id="RTR16274.1"/>
    </source>
</evidence>
<feature type="domain" description="Response regulatory" evidence="3">
    <location>
        <begin position="8"/>
        <end position="125"/>
    </location>
</feature>
<dbReference type="GO" id="GO:0000160">
    <property type="term" value="P:phosphorelay signal transduction system"/>
    <property type="evidence" value="ECO:0007669"/>
    <property type="project" value="InterPro"/>
</dbReference>
<dbReference type="PANTHER" id="PTHR44591">
    <property type="entry name" value="STRESS RESPONSE REGULATOR PROTEIN 1"/>
    <property type="match status" value="1"/>
</dbReference>
<dbReference type="InterPro" id="IPR001789">
    <property type="entry name" value="Sig_transdc_resp-reg_receiver"/>
</dbReference>
<sequence length="129" mass="14105">MPRADQLKIICVDDQESMLRLHRYAFAQLGVRNVTECTSAVSAIDAVLSSEFDLMTLDWNMPGTDGLTLFKMLRGNPKTAKLPIIMVTGNAEESSVKTAIAAGVRLFLRKPVAVKDLKVRVEAALGKLT</sequence>
<accession>A0A3S0ICA9</accession>
<dbReference type="RefSeq" id="WP_126619143.1">
    <property type="nucleotide sequence ID" value="NZ_JBHUCY010000002.1"/>
</dbReference>
<keyword evidence="1 2" id="KW-0597">Phosphoprotein</keyword>
<dbReference type="PROSITE" id="PS50110">
    <property type="entry name" value="RESPONSE_REGULATORY"/>
    <property type="match status" value="1"/>
</dbReference>
<evidence type="ECO:0000256" key="1">
    <source>
        <dbReference type="ARBA" id="ARBA00022553"/>
    </source>
</evidence>
<dbReference type="Pfam" id="PF00072">
    <property type="entry name" value="Response_reg"/>
    <property type="match status" value="1"/>
</dbReference>
<dbReference type="SMART" id="SM00448">
    <property type="entry name" value="REC"/>
    <property type="match status" value="1"/>
</dbReference>
<gene>
    <name evidence="4" type="ORF">EJ903_21040</name>
</gene>
<dbReference type="InterPro" id="IPR011006">
    <property type="entry name" value="CheY-like_superfamily"/>
</dbReference>
<dbReference type="AlphaFoldDB" id="A0A3S0ICA9"/>
<comment type="caution">
    <text evidence="4">The sequence shown here is derived from an EMBL/GenBank/DDBJ whole genome shotgun (WGS) entry which is preliminary data.</text>
</comment>
<dbReference type="EMBL" id="RXMA01000026">
    <property type="protein sequence ID" value="RTR16274.1"/>
    <property type="molecule type" value="Genomic_DNA"/>
</dbReference>
<dbReference type="InterPro" id="IPR050595">
    <property type="entry name" value="Bact_response_regulator"/>
</dbReference>
<name>A0A3S0ICA9_9PROT</name>
<dbReference type="PANTHER" id="PTHR44591:SF3">
    <property type="entry name" value="RESPONSE REGULATORY DOMAIN-CONTAINING PROTEIN"/>
    <property type="match status" value="1"/>
</dbReference>